<dbReference type="EMBL" id="PJEX01000303">
    <property type="protein sequence ID" value="TKW51461.1"/>
    <property type="molecule type" value="Genomic_DNA"/>
</dbReference>
<evidence type="ECO:0000256" key="1">
    <source>
        <dbReference type="SAM" id="MobiDB-lite"/>
    </source>
</evidence>
<dbReference type="STRING" id="1306861.A0A4U6X7I6"/>
<protein>
    <submittedName>
        <fullName evidence="2">Uncharacterized protein</fullName>
    </submittedName>
</protein>
<gene>
    <name evidence="2" type="ORF">CTA1_13163</name>
</gene>
<dbReference type="OrthoDB" id="3595619at2759"/>
<feature type="region of interest" description="Disordered" evidence="1">
    <location>
        <begin position="304"/>
        <end position="352"/>
    </location>
</feature>
<dbReference type="Proteomes" id="UP000310108">
    <property type="component" value="Unassembled WGS sequence"/>
</dbReference>
<feature type="region of interest" description="Disordered" evidence="1">
    <location>
        <begin position="137"/>
        <end position="162"/>
    </location>
</feature>
<feature type="region of interest" description="Disordered" evidence="1">
    <location>
        <begin position="543"/>
        <end position="563"/>
    </location>
</feature>
<feature type="compositionally biased region" description="Polar residues" evidence="1">
    <location>
        <begin position="146"/>
        <end position="162"/>
    </location>
</feature>
<sequence length="598" mass="67012">MCQGDAKRSWPRLSGLFSHHITYLTLPCLRYFTYISLGTWRSPSTKYVLYYNQSGRSIFVLYRPPFIFLLFPSVKSLAASRFCPNLFIFSPPPSRSSPAFVRHEAYPEAGMKGLSGMFADAYVTWISPLTNCCAPLSTRPNEKPRQNNIDISGKLSPTLTSTQPVPMPPPFAGTMQKPVEARHHLQGKSKGMKRSFALLRERFSVSKRSRSDSSPRRLQISAPSNFRHLHSESFQFPQYTNLQHVGRTPPPRPLPRPRLSSFRPLELSIYVSKRELSPILPHFDMITPPPARLELNRDDHVFGPSHEPNYSPMSFHLPRKMSTSPSATTASDTPPRIPPKSRARPQIRSSTERMKERIAGAMLEVDKLQREIDLIMERQSTYAGSRPSTGYSVALTVHEEELEPTVPAPPPHAPSFAERLNPGAERPHTAPTRPPVHIPHRSMAFADASAAFITPPPSRGRESRPPPPPLPLILRPPLRKKKSFSRVSSWLFPGGAAGQHHQRSISHDSVTNYPRPVKGREGFYQCVQAPQDRRASSDSMSTVSTWESEDGGQTVPTTWSPGSTLATRAEEAPLERVTTFGKERDMSGFGRMNFALSF</sequence>
<keyword evidence="3" id="KW-1185">Reference proteome</keyword>
<feature type="compositionally biased region" description="Low complexity" evidence="1">
    <location>
        <begin position="322"/>
        <end position="334"/>
    </location>
</feature>
<evidence type="ECO:0000313" key="2">
    <source>
        <dbReference type="EMBL" id="TKW51461.1"/>
    </source>
</evidence>
<feature type="compositionally biased region" description="Polar residues" evidence="1">
    <location>
        <begin position="554"/>
        <end position="563"/>
    </location>
</feature>
<proteinExistence type="predicted"/>
<evidence type="ECO:0000313" key="3">
    <source>
        <dbReference type="Proteomes" id="UP000310108"/>
    </source>
</evidence>
<organism evidence="2 3">
    <name type="scientific">Colletotrichum tanaceti</name>
    <dbReference type="NCBI Taxonomy" id="1306861"/>
    <lineage>
        <taxon>Eukaryota</taxon>
        <taxon>Fungi</taxon>
        <taxon>Dikarya</taxon>
        <taxon>Ascomycota</taxon>
        <taxon>Pezizomycotina</taxon>
        <taxon>Sordariomycetes</taxon>
        <taxon>Hypocreomycetidae</taxon>
        <taxon>Glomerellales</taxon>
        <taxon>Glomerellaceae</taxon>
        <taxon>Colletotrichum</taxon>
        <taxon>Colletotrichum destructivum species complex</taxon>
    </lineage>
</organism>
<comment type="caution">
    <text evidence="2">The sequence shown here is derived from an EMBL/GenBank/DDBJ whole genome shotgun (WGS) entry which is preliminary data.</text>
</comment>
<accession>A0A4U6X7I6</accession>
<name>A0A4U6X7I6_9PEZI</name>
<feature type="region of interest" description="Disordered" evidence="1">
    <location>
        <begin position="404"/>
        <end position="437"/>
    </location>
</feature>
<reference evidence="2 3" key="1">
    <citation type="journal article" date="2019" name="PLoS ONE">
        <title>Comparative genome analysis indicates high evolutionary potential of pathogenicity genes in Colletotrichum tanaceti.</title>
        <authorList>
            <person name="Lelwala R.V."/>
            <person name="Korhonen P.K."/>
            <person name="Young N.D."/>
            <person name="Scott J.B."/>
            <person name="Ades P.A."/>
            <person name="Gasser R.B."/>
            <person name="Taylor P.W.J."/>
        </authorList>
    </citation>
    <scope>NUCLEOTIDE SEQUENCE [LARGE SCALE GENOMIC DNA]</scope>
    <source>
        <strain evidence="2">BRIP57314</strain>
    </source>
</reference>
<dbReference type="AlphaFoldDB" id="A0A4U6X7I6"/>
<feature type="region of interest" description="Disordered" evidence="1">
    <location>
        <begin position="452"/>
        <end position="475"/>
    </location>
</feature>
<feature type="region of interest" description="Disordered" evidence="1">
    <location>
        <begin position="493"/>
        <end position="514"/>
    </location>
</feature>